<keyword evidence="1" id="KW-1133">Transmembrane helix</keyword>
<proteinExistence type="predicted"/>
<evidence type="ECO:0000256" key="1">
    <source>
        <dbReference type="SAM" id="Phobius"/>
    </source>
</evidence>
<sequence>MKTEQIILKEAILNNNCPECYAKGSITLAFRQKRLRSRLLTIVKPAIEESMHCSKCESSIFPGQWTKDIELVYKYHKKTIHPKPASMHFSGLSYFIFFLLTAITVIIMYWDTLSPYLKS</sequence>
<comment type="caution">
    <text evidence="2">The sequence shown here is derived from an EMBL/GenBank/DDBJ whole genome shotgun (WGS) entry which is preliminary data.</text>
</comment>
<evidence type="ECO:0000313" key="3">
    <source>
        <dbReference type="Proteomes" id="UP001597459"/>
    </source>
</evidence>
<keyword evidence="3" id="KW-1185">Reference proteome</keyword>
<protein>
    <submittedName>
        <fullName evidence="2">Uncharacterized protein</fullName>
    </submittedName>
</protein>
<accession>A0ABW5N5M1</accession>
<evidence type="ECO:0000313" key="2">
    <source>
        <dbReference type="EMBL" id="MFD2589434.1"/>
    </source>
</evidence>
<keyword evidence="1" id="KW-0812">Transmembrane</keyword>
<gene>
    <name evidence="2" type="ORF">ACFSTE_01235</name>
</gene>
<dbReference type="Proteomes" id="UP001597459">
    <property type="component" value="Unassembled WGS sequence"/>
</dbReference>
<dbReference type="RefSeq" id="WP_378258051.1">
    <property type="nucleotide sequence ID" value="NZ_JBHSJV010000001.1"/>
</dbReference>
<organism evidence="2 3">
    <name type="scientific">Aquimarina hainanensis</name>
    <dbReference type="NCBI Taxonomy" id="1578017"/>
    <lineage>
        <taxon>Bacteria</taxon>
        <taxon>Pseudomonadati</taxon>
        <taxon>Bacteroidota</taxon>
        <taxon>Flavobacteriia</taxon>
        <taxon>Flavobacteriales</taxon>
        <taxon>Flavobacteriaceae</taxon>
        <taxon>Aquimarina</taxon>
    </lineage>
</organism>
<keyword evidence="1" id="KW-0472">Membrane</keyword>
<dbReference type="EMBL" id="JBHULX010000001">
    <property type="protein sequence ID" value="MFD2589434.1"/>
    <property type="molecule type" value="Genomic_DNA"/>
</dbReference>
<reference evidence="3" key="1">
    <citation type="journal article" date="2019" name="Int. J. Syst. Evol. Microbiol.">
        <title>The Global Catalogue of Microorganisms (GCM) 10K type strain sequencing project: providing services to taxonomists for standard genome sequencing and annotation.</title>
        <authorList>
            <consortium name="The Broad Institute Genomics Platform"/>
            <consortium name="The Broad Institute Genome Sequencing Center for Infectious Disease"/>
            <person name="Wu L."/>
            <person name="Ma J."/>
        </authorList>
    </citation>
    <scope>NUCLEOTIDE SEQUENCE [LARGE SCALE GENOMIC DNA]</scope>
    <source>
        <strain evidence="3">KCTC 42423</strain>
    </source>
</reference>
<feature type="transmembrane region" description="Helical" evidence="1">
    <location>
        <begin position="92"/>
        <end position="110"/>
    </location>
</feature>
<name>A0ABW5N5M1_9FLAO</name>